<feature type="compositionally biased region" description="Polar residues" evidence="1">
    <location>
        <begin position="692"/>
        <end position="727"/>
    </location>
</feature>
<keyword evidence="4" id="KW-1185">Reference proteome</keyword>
<feature type="compositionally biased region" description="Low complexity" evidence="1">
    <location>
        <begin position="536"/>
        <end position="549"/>
    </location>
</feature>
<feature type="compositionally biased region" description="Polar residues" evidence="1">
    <location>
        <begin position="362"/>
        <end position="371"/>
    </location>
</feature>
<feature type="region of interest" description="Disordered" evidence="1">
    <location>
        <begin position="668"/>
        <end position="751"/>
    </location>
</feature>
<evidence type="ECO:0000256" key="1">
    <source>
        <dbReference type="SAM" id="MobiDB-lite"/>
    </source>
</evidence>
<feature type="compositionally biased region" description="Basic and acidic residues" evidence="1">
    <location>
        <begin position="668"/>
        <end position="682"/>
    </location>
</feature>
<feature type="region of interest" description="Disordered" evidence="1">
    <location>
        <begin position="190"/>
        <end position="229"/>
    </location>
</feature>
<feature type="region of interest" description="Disordered" evidence="1">
    <location>
        <begin position="536"/>
        <end position="557"/>
    </location>
</feature>
<feature type="compositionally biased region" description="Basic and acidic residues" evidence="1">
    <location>
        <begin position="201"/>
        <end position="228"/>
    </location>
</feature>
<evidence type="ECO:0000256" key="2">
    <source>
        <dbReference type="SAM" id="Phobius"/>
    </source>
</evidence>
<keyword evidence="2" id="KW-0812">Transmembrane</keyword>
<name>A0A4D6MIN7_VIGUN</name>
<dbReference type="PANTHER" id="PTHR33870">
    <property type="entry name" value="CARDIOMYOPATHY-ASSOCIATED PROTEIN"/>
    <property type="match status" value="1"/>
</dbReference>
<protein>
    <submittedName>
        <fullName evidence="3">Uncharacterized protein</fullName>
    </submittedName>
</protein>
<proteinExistence type="predicted"/>
<organism evidence="3 4">
    <name type="scientific">Vigna unguiculata</name>
    <name type="common">Cowpea</name>
    <dbReference type="NCBI Taxonomy" id="3917"/>
    <lineage>
        <taxon>Eukaryota</taxon>
        <taxon>Viridiplantae</taxon>
        <taxon>Streptophyta</taxon>
        <taxon>Embryophyta</taxon>
        <taxon>Tracheophyta</taxon>
        <taxon>Spermatophyta</taxon>
        <taxon>Magnoliopsida</taxon>
        <taxon>eudicotyledons</taxon>
        <taxon>Gunneridae</taxon>
        <taxon>Pentapetalae</taxon>
        <taxon>rosids</taxon>
        <taxon>fabids</taxon>
        <taxon>Fabales</taxon>
        <taxon>Fabaceae</taxon>
        <taxon>Papilionoideae</taxon>
        <taxon>50 kb inversion clade</taxon>
        <taxon>NPAAA clade</taxon>
        <taxon>indigoferoid/millettioid clade</taxon>
        <taxon>Phaseoleae</taxon>
        <taxon>Vigna</taxon>
    </lineage>
</organism>
<feature type="transmembrane region" description="Helical" evidence="2">
    <location>
        <begin position="54"/>
        <end position="72"/>
    </location>
</feature>
<keyword evidence="2" id="KW-1133">Transmembrane helix</keyword>
<feature type="region of interest" description="Disordered" evidence="1">
    <location>
        <begin position="488"/>
        <end position="511"/>
    </location>
</feature>
<feature type="compositionally biased region" description="Low complexity" evidence="1">
    <location>
        <begin position="733"/>
        <end position="751"/>
    </location>
</feature>
<evidence type="ECO:0000313" key="3">
    <source>
        <dbReference type="EMBL" id="QCE00868.1"/>
    </source>
</evidence>
<dbReference type="EMBL" id="CP039351">
    <property type="protein sequence ID" value="QCE00868.1"/>
    <property type="molecule type" value="Genomic_DNA"/>
</dbReference>
<dbReference type="AlphaFoldDB" id="A0A4D6MIN7"/>
<reference evidence="3 4" key="1">
    <citation type="submission" date="2019-04" db="EMBL/GenBank/DDBJ databases">
        <title>An improved genome assembly and genetic linkage map for asparagus bean, Vigna unguiculata ssp. sesquipedialis.</title>
        <authorList>
            <person name="Xia Q."/>
            <person name="Zhang R."/>
            <person name="Dong Y."/>
        </authorList>
    </citation>
    <scope>NUCLEOTIDE SEQUENCE [LARGE SCALE GENOMIC DNA]</scope>
    <source>
        <tissue evidence="3">Leaf</tissue>
    </source>
</reference>
<dbReference type="Proteomes" id="UP000501690">
    <property type="component" value="Linkage Group LG7"/>
</dbReference>
<keyword evidence="2" id="KW-0472">Membrane</keyword>
<feature type="compositionally biased region" description="Basic and acidic residues" evidence="1">
    <location>
        <begin position="392"/>
        <end position="417"/>
    </location>
</feature>
<feature type="region of interest" description="Disordered" evidence="1">
    <location>
        <begin position="352"/>
        <end position="417"/>
    </location>
</feature>
<sequence length="751" mass="84209">MGLNSRDIQLRLSRMLRVSAEIGYSFMRKHPLISGALLVFFLLYIFLSYIYNLLVFLSPFFVCIAIFVRIFWSSEQNQLEEDVKKAKEKRVEIKSPPKVVKNERRGMLYKCLSHNATSRRRNFTGKSLEVYGGLEIRAKNLSSVFRNEFTISNRDFSRRFKLYDEDTCFDFSEAPTKETLMSEPFMLEPVVQGDHGQQKNTENKVDVEKTRLEDSNKSVEPKEDDQKNAMDLGTSALERHKRLESLMARRKARKQLKLQISNGVIDIKSMSSNQIAPLFISRLNHFDSPREFEGIQMPGSAPSSLRSPFDIPYDPFEEKPNLTAREGFDQELKNILTEPRQEDLQAKEHTLLTEPHPIDQRLQGTGDNNPLEQLPLEEASESESKAFVPLSEEGKETVPLSEEGKETAQEENAKCETEKTVDINGKEVENNAETTNSISDHANESDIIPTIDDDRAKLLEKVEEATVAKPEEGDNNVPLTSASATKINDSLYGSLPPSVEKNKPPSLSGGPIRHTPSCSLASDLQVEVSEIGSPTLTVDENNETTTTTDGESIIYDGDIDKDVTSGSEDMWGASLHSREVRRVSEQDISELNNWRDISSPLSLQNIDEENAADVSSISSDIPDDTPTYSMTNDQNNIFGVKDFVMEPSHSSVVAARWKRLMRLMDNRANHSSQETHSEKPREVFNISEDSSKAQVTNDGNNSTTSEQENTHNSQGNNEALNSEVQQEITDEVSINSNSSSSSSSSSSRAEP</sequence>
<accession>A0A4D6MIN7</accession>
<feature type="transmembrane region" description="Helical" evidence="2">
    <location>
        <begin position="30"/>
        <end position="47"/>
    </location>
</feature>
<evidence type="ECO:0000313" key="4">
    <source>
        <dbReference type="Proteomes" id="UP000501690"/>
    </source>
</evidence>
<dbReference type="PANTHER" id="PTHR33870:SF25">
    <property type="entry name" value="PROTEIN, PUTATIVE-RELATED"/>
    <property type="match status" value="1"/>
</dbReference>
<gene>
    <name evidence="3" type="ORF">DEO72_LG7g2159</name>
</gene>